<dbReference type="GO" id="GO:0003906">
    <property type="term" value="F:DNA-(apurinic or apyrimidinic site) endonuclease activity"/>
    <property type="evidence" value="ECO:0007669"/>
    <property type="project" value="InterPro"/>
</dbReference>
<dbReference type="PANTHER" id="PTHR21315">
    <property type="entry name" value="APRATAXIN AND PNK-LIKE FACTOR-RELATED"/>
    <property type="match status" value="1"/>
</dbReference>
<dbReference type="Proteomes" id="UP000668214">
    <property type="component" value="Unassembled WGS sequence"/>
</dbReference>
<protein>
    <submittedName>
        <fullName evidence="3">APLF factor</fullName>
    </submittedName>
</protein>
<dbReference type="AlphaFoldDB" id="A0A836ELN1"/>
<feature type="compositionally biased region" description="Polar residues" evidence="1">
    <location>
        <begin position="294"/>
        <end position="303"/>
    </location>
</feature>
<dbReference type="GO" id="GO:0006302">
    <property type="term" value="P:double-strand break repair"/>
    <property type="evidence" value="ECO:0007669"/>
    <property type="project" value="InterPro"/>
</dbReference>
<evidence type="ECO:0000313" key="4">
    <source>
        <dbReference type="Proteomes" id="UP000668214"/>
    </source>
</evidence>
<dbReference type="EMBL" id="JAANIA010002359">
    <property type="protein sequence ID" value="KAG5315664.1"/>
    <property type="molecule type" value="Genomic_DNA"/>
</dbReference>
<sequence length="423" mass="47274">MTKKLQIVRVDNDLVQRANLLIGNNIIGRGAATGCNDGKVLKHAVTINLSPNDEMTITPVAPCYMKPAGCARWRSLKLGNSVPIKPGDVCSLLPDKCWFKIISTDTMQEGDQTLKRKVQQFLLDISEDNFVRGIFLITVFSFQVDEVDVNNEVDSKKACFLSSMEAAVSSGKTLHDVVQDKDLSNEHKDCPVNGNGEHRDEAAPVLQIDPASVPEGNDMAGTSSKMSIDSQDVIEPPVDQENNRKRKVRNINLTNKAAINDESGKKVKWDMNVSDQIEEVPSNNPQSPVAMPQDQASTSNSNRVPREKCRYGAQCYRKNPNHKNNYSHPDDLDYDEVDNREKCPYGVKCYRKNPQHKTQFKHTSAPRRRRRAATPMHLVVDTSETEVSSAEESVEESDYEPSVYTESSDDWDDRSELEDGTTG</sequence>
<dbReference type="Gene3D" id="2.60.200.20">
    <property type="match status" value="1"/>
</dbReference>
<proteinExistence type="predicted"/>
<organism evidence="3 4">
    <name type="scientific">Pseudoatta argentina</name>
    <dbReference type="NCBI Taxonomy" id="621737"/>
    <lineage>
        <taxon>Eukaryota</taxon>
        <taxon>Metazoa</taxon>
        <taxon>Ecdysozoa</taxon>
        <taxon>Arthropoda</taxon>
        <taxon>Hexapoda</taxon>
        <taxon>Insecta</taxon>
        <taxon>Pterygota</taxon>
        <taxon>Neoptera</taxon>
        <taxon>Endopterygota</taxon>
        <taxon>Hymenoptera</taxon>
        <taxon>Apocrita</taxon>
        <taxon>Aculeata</taxon>
        <taxon>Formicoidea</taxon>
        <taxon>Formicidae</taxon>
        <taxon>Myrmicinae</taxon>
        <taxon>Pseudoatta</taxon>
    </lineage>
</organism>
<keyword evidence="4" id="KW-1185">Reference proteome</keyword>
<dbReference type="InterPro" id="IPR019406">
    <property type="entry name" value="APLF_PBZ"/>
</dbReference>
<feature type="non-terminal residue" evidence="3">
    <location>
        <position position="423"/>
    </location>
</feature>
<evidence type="ECO:0000256" key="1">
    <source>
        <dbReference type="SAM" id="MobiDB-lite"/>
    </source>
</evidence>
<dbReference type="InterPro" id="IPR039253">
    <property type="entry name" value="APLF"/>
</dbReference>
<dbReference type="GO" id="GO:0035861">
    <property type="term" value="C:site of double-strand break"/>
    <property type="evidence" value="ECO:0007669"/>
    <property type="project" value="TreeGrafter"/>
</dbReference>
<dbReference type="SUPFAM" id="SSF49879">
    <property type="entry name" value="SMAD/FHA domain"/>
    <property type="match status" value="1"/>
</dbReference>
<evidence type="ECO:0000259" key="2">
    <source>
        <dbReference type="Pfam" id="PF10283"/>
    </source>
</evidence>
<feature type="compositionally biased region" description="Basic residues" evidence="1">
    <location>
        <begin position="354"/>
        <end position="372"/>
    </location>
</feature>
<dbReference type="Pfam" id="PF10283">
    <property type="entry name" value="zf-CCHH"/>
    <property type="match status" value="2"/>
</dbReference>
<feature type="domain" description="PBZ-type" evidence="2">
    <location>
        <begin position="306"/>
        <end position="331"/>
    </location>
</feature>
<dbReference type="PANTHER" id="PTHR21315:SF2">
    <property type="entry name" value="APRATAXIN AND PNK-LIKE FACTOR"/>
    <property type="match status" value="1"/>
</dbReference>
<reference evidence="3" key="1">
    <citation type="submission" date="2020-02" db="EMBL/GenBank/DDBJ databases">
        <title>Relaxed selection underlies rapid genomic changes in the transitions from sociality to social parasitism in ants.</title>
        <authorList>
            <person name="Bi X."/>
        </authorList>
    </citation>
    <scope>NUCLEOTIDE SEQUENCE</scope>
    <source>
        <strain evidence="3">BGI-DK2014c</strain>
        <tissue evidence="3">Whole body</tissue>
    </source>
</reference>
<feature type="region of interest" description="Disordered" evidence="1">
    <location>
        <begin position="278"/>
        <end position="306"/>
    </location>
</feature>
<dbReference type="CDD" id="cd22671">
    <property type="entry name" value="FHA_APTX-like"/>
    <property type="match status" value="1"/>
</dbReference>
<dbReference type="InterPro" id="IPR008984">
    <property type="entry name" value="SMAD_FHA_dom_sf"/>
</dbReference>
<evidence type="ECO:0000313" key="3">
    <source>
        <dbReference type="EMBL" id="KAG5315664.1"/>
    </source>
</evidence>
<name>A0A836ELN1_9HYME</name>
<dbReference type="GO" id="GO:0005634">
    <property type="term" value="C:nucleus"/>
    <property type="evidence" value="ECO:0007669"/>
    <property type="project" value="TreeGrafter"/>
</dbReference>
<feature type="non-terminal residue" evidence="3">
    <location>
        <position position="1"/>
    </location>
</feature>
<feature type="region of interest" description="Disordered" evidence="1">
    <location>
        <begin position="354"/>
        <end position="423"/>
    </location>
</feature>
<gene>
    <name evidence="3" type="primary">Aplf</name>
    <name evidence="3" type="ORF">G6Z78_0008349</name>
</gene>
<comment type="caution">
    <text evidence="3">The sequence shown here is derived from an EMBL/GenBank/DDBJ whole genome shotgun (WGS) entry which is preliminary data.</text>
</comment>
<feature type="compositionally biased region" description="Low complexity" evidence="1">
    <location>
        <begin position="379"/>
        <end position="391"/>
    </location>
</feature>
<feature type="domain" description="PBZ-type" evidence="2">
    <location>
        <begin position="340"/>
        <end position="363"/>
    </location>
</feature>
<dbReference type="GO" id="GO:0008408">
    <property type="term" value="F:3'-5' exonuclease activity"/>
    <property type="evidence" value="ECO:0007669"/>
    <property type="project" value="InterPro"/>
</dbReference>
<feature type="compositionally biased region" description="Acidic residues" evidence="1">
    <location>
        <begin position="407"/>
        <end position="423"/>
    </location>
</feature>
<accession>A0A836ELN1</accession>